<evidence type="ECO:0000313" key="5">
    <source>
        <dbReference type="Proteomes" id="UP000792457"/>
    </source>
</evidence>
<dbReference type="AlphaFoldDB" id="A0A8K0K642"/>
<organism evidence="4 5">
    <name type="scientific">Ladona fulva</name>
    <name type="common">Scarce chaser dragonfly</name>
    <name type="synonym">Libellula fulva</name>
    <dbReference type="NCBI Taxonomy" id="123851"/>
    <lineage>
        <taxon>Eukaryota</taxon>
        <taxon>Metazoa</taxon>
        <taxon>Ecdysozoa</taxon>
        <taxon>Arthropoda</taxon>
        <taxon>Hexapoda</taxon>
        <taxon>Insecta</taxon>
        <taxon>Pterygota</taxon>
        <taxon>Palaeoptera</taxon>
        <taxon>Odonata</taxon>
        <taxon>Epiprocta</taxon>
        <taxon>Anisoptera</taxon>
        <taxon>Libelluloidea</taxon>
        <taxon>Libellulidae</taxon>
        <taxon>Ladona</taxon>
    </lineage>
</organism>
<dbReference type="EMBL" id="KZ308408">
    <property type="protein sequence ID" value="KAG8229060.1"/>
    <property type="molecule type" value="Genomic_DNA"/>
</dbReference>
<evidence type="ECO:0000256" key="2">
    <source>
        <dbReference type="PROSITE-ProRule" id="PRU00497"/>
    </source>
</evidence>
<comment type="caution">
    <text evidence="4">The sequence shown here is derived from an EMBL/GenBank/DDBJ whole genome shotgun (WGS) entry which is preliminary data.</text>
</comment>
<dbReference type="OrthoDB" id="6418165at2759"/>
<dbReference type="GO" id="GO:0031012">
    <property type="term" value="C:extracellular matrix"/>
    <property type="evidence" value="ECO:0007669"/>
    <property type="project" value="TreeGrafter"/>
</dbReference>
<dbReference type="Pfam" id="PF00379">
    <property type="entry name" value="Chitin_bind_4"/>
    <property type="match status" value="3"/>
</dbReference>
<dbReference type="PROSITE" id="PS51155">
    <property type="entry name" value="CHIT_BIND_RR_2"/>
    <property type="match status" value="3"/>
</dbReference>
<protein>
    <recommendedName>
        <fullName evidence="6">Cuticle protein</fullName>
    </recommendedName>
</protein>
<reference evidence="4" key="2">
    <citation type="submission" date="2017-10" db="EMBL/GenBank/DDBJ databases">
        <title>Ladona fulva Genome sequencing and assembly.</title>
        <authorList>
            <person name="Murali S."/>
            <person name="Richards S."/>
            <person name="Bandaranaike D."/>
            <person name="Bellair M."/>
            <person name="Blankenburg K."/>
            <person name="Chao H."/>
            <person name="Dinh H."/>
            <person name="Doddapaneni H."/>
            <person name="Dugan-Rocha S."/>
            <person name="Elkadiri S."/>
            <person name="Gnanaolivu R."/>
            <person name="Hernandez B."/>
            <person name="Skinner E."/>
            <person name="Javaid M."/>
            <person name="Lee S."/>
            <person name="Li M."/>
            <person name="Ming W."/>
            <person name="Munidasa M."/>
            <person name="Muniz J."/>
            <person name="Nguyen L."/>
            <person name="Hughes D."/>
            <person name="Osuji N."/>
            <person name="Pu L.-L."/>
            <person name="Puazo M."/>
            <person name="Qu C."/>
            <person name="Quiroz J."/>
            <person name="Raj R."/>
            <person name="Weissenberger G."/>
            <person name="Xin Y."/>
            <person name="Zou X."/>
            <person name="Han Y."/>
            <person name="Worley K."/>
            <person name="Muzny D."/>
            <person name="Gibbs R."/>
        </authorList>
    </citation>
    <scope>NUCLEOTIDE SEQUENCE</scope>
    <source>
        <strain evidence="4">Sampled in the wild</strain>
    </source>
</reference>
<evidence type="ECO:0008006" key="6">
    <source>
        <dbReference type="Google" id="ProtNLM"/>
    </source>
</evidence>
<proteinExistence type="predicted"/>
<dbReference type="PROSITE" id="PS00233">
    <property type="entry name" value="CHIT_BIND_RR_1"/>
    <property type="match status" value="2"/>
</dbReference>
<keyword evidence="5" id="KW-1185">Reference proteome</keyword>
<evidence type="ECO:0000256" key="1">
    <source>
        <dbReference type="ARBA" id="ARBA00022460"/>
    </source>
</evidence>
<keyword evidence="1 2" id="KW-0193">Cuticle</keyword>
<name>A0A8K0K642_LADFU</name>
<dbReference type="InterPro" id="IPR000618">
    <property type="entry name" value="Insect_cuticle"/>
</dbReference>
<dbReference type="PANTHER" id="PTHR12236">
    <property type="entry name" value="STRUCTURAL CONTITUENT OF CUTICLE"/>
    <property type="match status" value="1"/>
</dbReference>
<sequence length="560" mass="59293">MAVCSKAAVVPEATATVKSLEAARPDFDPTPQYSFSYDVSDSKTGDTKAQTETRTGDVVKGSYSVVEPDGTRRTVYYVASPENGFQAVIRRDSPLEAILLFGVCAVFALAEAGLVPALGRVVAPGAVAVAPAVAAIDPHYDPNPQYTFAYGVSDALTGDHKRQHETRSGDVVYGTYSLVEPDGLVRTVNYAADPINGFNAVVRREPVVIAPQPAVAAVPGRVLPAALAVKPVLRLLVLTSILAMVYAGVLEHPAISYVSAPKLTLATVPSFAVAPKIAAPAYSYYAAAAPKIEYAKVLTAAPALSYAAPALSYAAPATKLSFAAAPALTYAAAAPKISFAAAPAVHFAPALPKVFLPAAAPKIAFAPTHTVSYVSAPSKVSFGVAPAIALPKYAVAPPVISYAPSVKVVDAGSYDPNPEYSYSYEVDDKKSGDQKSAHESRAKDGTVTGSYSVTEPDGSKRTVDYTADHINGYKATVHREEAQQDVMKMVEKKMKEDAKQMGEAMKKGAVMVMPHPPEMMMSHPPEMLMSHPPEMMMSHPPEMMMVMKTEDAHHAMVMKH</sequence>
<evidence type="ECO:0000256" key="3">
    <source>
        <dbReference type="SAM" id="MobiDB-lite"/>
    </source>
</evidence>
<dbReference type="InterPro" id="IPR051217">
    <property type="entry name" value="Insect_Cuticle_Struc_Prot"/>
</dbReference>
<feature type="region of interest" description="Disordered" evidence="3">
    <location>
        <begin position="422"/>
        <end position="463"/>
    </location>
</feature>
<dbReference type="InterPro" id="IPR031311">
    <property type="entry name" value="CHIT_BIND_RR_consensus"/>
</dbReference>
<dbReference type="GO" id="GO:0042302">
    <property type="term" value="F:structural constituent of cuticle"/>
    <property type="evidence" value="ECO:0007669"/>
    <property type="project" value="UniProtKB-UniRule"/>
</dbReference>
<gene>
    <name evidence="4" type="ORF">J437_LFUL005693</name>
</gene>
<dbReference type="GO" id="GO:0005615">
    <property type="term" value="C:extracellular space"/>
    <property type="evidence" value="ECO:0007669"/>
    <property type="project" value="TreeGrafter"/>
</dbReference>
<feature type="compositionally biased region" description="Basic and acidic residues" evidence="3">
    <location>
        <begin position="426"/>
        <end position="444"/>
    </location>
</feature>
<dbReference type="PRINTS" id="PR00947">
    <property type="entry name" value="CUTICLE"/>
</dbReference>
<accession>A0A8K0K642</accession>
<reference evidence="4" key="1">
    <citation type="submission" date="2013-04" db="EMBL/GenBank/DDBJ databases">
        <authorList>
            <person name="Qu J."/>
            <person name="Murali S.C."/>
            <person name="Bandaranaike D."/>
            <person name="Bellair M."/>
            <person name="Blankenburg K."/>
            <person name="Chao H."/>
            <person name="Dinh H."/>
            <person name="Doddapaneni H."/>
            <person name="Downs B."/>
            <person name="Dugan-Rocha S."/>
            <person name="Elkadiri S."/>
            <person name="Gnanaolivu R.D."/>
            <person name="Hernandez B."/>
            <person name="Javaid M."/>
            <person name="Jayaseelan J.C."/>
            <person name="Lee S."/>
            <person name="Li M."/>
            <person name="Ming W."/>
            <person name="Munidasa M."/>
            <person name="Muniz J."/>
            <person name="Nguyen L."/>
            <person name="Ongeri F."/>
            <person name="Osuji N."/>
            <person name="Pu L.-L."/>
            <person name="Puazo M."/>
            <person name="Qu C."/>
            <person name="Quiroz J."/>
            <person name="Raj R."/>
            <person name="Weissenberger G."/>
            <person name="Xin Y."/>
            <person name="Zou X."/>
            <person name="Han Y."/>
            <person name="Richards S."/>
            <person name="Worley K."/>
            <person name="Muzny D."/>
            <person name="Gibbs R."/>
        </authorList>
    </citation>
    <scope>NUCLEOTIDE SEQUENCE</scope>
    <source>
        <strain evidence="4">Sampled in the wild</strain>
    </source>
</reference>
<evidence type="ECO:0000313" key="4">
    <source>
        <dbReference type="EMBL" id="KAG8229060.1"/>
    </source>
</evidence>
<dbReference type="Proteomes" id="UP000792457">
    <property type="component" value="Unassembled WGS sequence"/>
</dbReference>
<dbReference type="PANTHER" id="PTHR12236:SF95">
    <property type="entry name" value="CUTICULAR PROTEIN 76BD, ISOFORM C-RELATED"/>
    <property type="match status" value="1"/>
</dbReference>